<evidence type="ECO:0000259" key="1">
    <source>
        <dbReference type="PROSITE" id="PS51725"/>
    </source>
</evidence>
<keyword evidence="2" id="KW-0560">Oxidoreductase</keyword>
<keyword evidence="3" id="KW-1185">Reference proteome</keyword>
<dbReference type="Pfam" id="PF03992">
    <property type="entry name" value="ABM"/>
    <property type="match status" value="1"/>
</dbReference>
<organism evidence="2 3">
    <name type="scientific">Nocardioides aquiterrae</name>
    <dbReference type="NCBI Taxonomy" id="203799"/>
    <lineage>
        <taxon>Bacteria</taxon>
        <taxon>Bacillati</taxon>
        <taxon>Actinomycetota</taxon>
        <taxon>Actinomycetes</taxon>
        <taxon>Propionibacteriales</taxon>
        <taxon>Nocardioidaceae</taxon>
        <taxon>Nocardioides</taxon>
    </lineage>
</organism>
<protein>
    <submittedName>
        <fullName evidence="2">Quinol monooxygenase</fullName>
    </submittedName>
</protein>
<reference evidence="3" key="1">
    <citation type="journal article" date="2019" name="Int. J. Syst. Evol. Microbiol.">
        <title>The Global Catalogue of Microorganisms (GCM) 10K type strain sequencing project: providing services to taxonomists for standard genome sequencing and annotation.</title>
        <authorList>
            <consortium name="The Broad Institute Genomics Platform"/>
            <consortium name="The Broad Institute Genome Sequencing Center for Infectious Disease"/>
            <person name="Wu L."/>
            <person name="Ma J."/>
        </authorList>
    </citation>
    <scope>NUCLEOTIDE SEQUENCE [LARGE SCALE GENOMIC DNA]</scope>
    <source>
        <strain evidence="3">JCM 11813</strain>
    </source>
</reference>
<dbReference type="Proteomes" id="UP001499979">
    <property type="component" value="Unassembled WGS sequence"/>
</dbReference>
<dbReference type="PANTHER" id="PTHR33336:SF3">
    <property type="entry name" value="ABM DOMAIN-CONTAINING PROTEIN"/>
    <property type="match status" value="1"/>
</dbReference>
<dbReference type="EMBL" id="BAAAJE010000006">
    <property type="protein sequence ID" value="GAA1136512.1"/>
    <property type="molecule type" value="Genomic_DNA"/>
</dbReference>
<name>A0ABP4EVE4_9ACTN</name>
<evidence type="ECO:0000313" key="3">
    <source>
        <dbReference type="Proteomes" id="UP001499979"/>
    </source>
</evidence>
<dbReference type="GO" id="GO:0004497">
    <property type="term" value="F:monooxygenase activity"/>
    <property type="evidence" value="ECO:0007669"/>
    <property type="project" value="UniProtKB-KW"/>
</dbReference>
<comment type="caution">
    <text evidence="2">The sequence shown here is derived from an EMBL/GenBank/DDBJ whole genome shotgun (WGS) entry which is preliminary data.</text>
</comment>
<dbReference type="InterPro" id="IPR050744">
    <property type="entry name" value="AI-2_Isomerase_LsrG"/>
</dbReference>
<feature type="domain" description="ABM" evidence="1">
    <location>
        <begin position="3"/>
        <end position="92"/>
    </location>
</feature>
<evidence type="ECO:0000313" key="2">
    <source>
        <dbReference type="EMBL" id="GAA1136512.1"/>
    </source>
</evidence>
<dbReference type="Gene3D" id="3.30.70.100">
    <property type="match status" value="1"/>
</dbReference>
<dbReference type="PANTHER" id="PTHR33336">
    <property type="entry name" value="QUINOL MONOOXYGENASE YGIN-RELATED"/>
    <property type="match status" value="1"/>
</dbReference>
<keyword evidence="2" id="KW-0503">Monooxygenase</keyword>
<dbReference type="SUPFAM" id="SSF54909">
    <property type="entry name" value="Dimeric alpha+beta barrel"/>
    <property type="match status" value="1"/>
</dbReference>
<dbReference type="InterPro" id="IPR007138">
    <property type="entry name" value="ABM_dom"/>
</dbReference>
<dbReference type="RefSeq" id="WP_343906943.1">
    <property type="nucleotide sequence ID" value="NZ_BAAAJE010000006.1"/>
</dbReference>
<accession>A0ABP4EVE4</accession>
<proteinExistence type="predicted"/>
<dbReference type="InterPro" id="IPR011008">
    <property type="entry name" value="Dimeric_a/b-barrel"/>
</dbReference>
<sequence length="95" mass="10564">MTLHVVAHFHARPDSGAALRLLLEPLVAVTRTEDGCLAYRLFQDEADPAHFVFVEEWRDAASLEVHLALPHLAAMVADAQPLLARPIEVTRLQEC</sequence>
<dbReference type="PROSITE" id="PS51725">
    <property type="entry name" value="ABM"/>
    <property type="match status" value="1"/>
</dbReference>
<gene>
    <name evidence="2" type="ORF">GCM10009606_15760</name>
</gene>